<dbReference type="PANTHER" id="PTHR14209:SF19">
    <property type="entry name" value="ISOAMYL ACETATE-HYDROLYZING ESTERASE 1 HOMOLOG"/>
    <property type="match status" value="1"/>
</dbReference>
<dbReference type="Gene3D" id="3.40.50.1110">
    <property type="entry name" value="SGNH hydrolase"/>
    <property type="match status" value="1"/>
</dbReference>
<proteinExistence type="predicted"/>
<gene>
    <name evidence="2" type="ORF">P154DRAFT_445326</name>
</gene>
<dbReference type="Proteomes" id="UP000799779">
    <property type="component" value="Unassembled WGS sequence"/>
</dbReference>
<accession>A0A6A5W2L3</accession>
<evidence type="ECO:0000313" key="2">
    <source>
        <dbReference type="EMBL" id="KAF1995477.1"/>
    </source>
</evidence>
<keyword evidence="3" id="KW-1185">Reference proteome</keyword>
<dbReference type="InterPro" id="IPR045136">
    <property type="entry name" value="Iah1-like"/>
</dbReference>
<sequence>FVLFGDSITQDSFNQERGFSFAAGLQHAYIRRLDVVNRGLSGYNTRQALQVLPSIIPSPQEARIRFLVVFFGANDASLPQAENNQHIPLEEYKENLEKIITHPLVAAHKARIILVAPPPINEHLQWLSDRNKGLKSLSRVAPSTKSYADAATEVGAKLRVPVVNLWTAFVANTGWDVDTWTVGEPLPGSKDIPQNDHLVELMYDGLHFNPKAYDIMFQETMKVISETWPDQQPEKLQMVLPAWSDKAAWEAFATSSVAT</sequence>
<feature type="non-terminal residue" evidence="2">
    <location>
        <position position="1"/>
    </location>
</feature>
<reference evidence="2" key="1">
    <citation type="journal article" date="2020" name="Stud. Mycol.">
        <title>101 Dothideomycetes genomes: a test case for predicting lifestyles and emergence of pathogens.</title>
        <authorList>
            <person name="Haridas S."/>
            <person name="Albert R."/>
            <person name="Binder M."/>
            <person name="Bloem J."/>
            <person name="Labutti K."/>
            <person name="Salamov A."/>
            <person name="Andreopoulos B."/>
            <person name="Baker S."/>
            <person name="Barry K."/>
            <person name="Bills G."/>
            <person name="Bluhm B."/>
            <person name="Cannon C."/>
            <person name="Castanera R."/>
            <person name="Culley D."/>
            <person name="Daum C."/>
            <person name="Ezra D."/>
            <person name="Gonzalez J."/>
            <person name="Henrissat B."/>
            <person name="Kuo A."/>
            <person name="Liang C."/>
            <person name="Lipzen A."/>
            <person name="Lutzoni F."/>
            <person name="Magnuson J."/>
            <person name="Mondo S."/>
            <person name="Nolan M."/>
            <person name="Ohm R."/>
            <person name="Pangilinan J."/>
            <person name="Park H.-J."/>
            <person name="Ramirez L."/>
            <person name="Alfaro M."/>
            <person name="Sun H."/>
            <person name="Tritt A."/>
            <person name="Yoshinaga Y."/>
            <person name="Zwiers L.-H."/>
            <person name="Turgeon B."/>
            <person name="Goodwin S."/>
            <person name="Spatafora J."/>
            <person name="Crous P."/>
            <person name="Grigoriev I."/>
        </authorList>
    </citation>
    <scope>NUCLEOTIDE SEQUENCE</scope>
    <source>
        <strain evidence="2">CBS 123094</strain>
    </source>
</reference>
<feature type="domain" description="SGNH hydrolase-type esterase" evidence="1">
    <location>
        <begin position="3"/>
        <end position="215"/>
    </location>
</feature>
<evidence type="ECO:0000259" key="1">
    <source>
        <dbReference type="Pfam" id="PF13472"/>
    </source>
</evidence>
<dbReference type="SUPFAM" id="SSF52266">
    <property type="entry name" value="SGNH hydrolase"/>
    <property type="match status" value="1"/>
</dbReference>
<protein>
    <submittedName>
        <fullName evidence="2">SGNH hydrolase</fullName>
    </submittedName>
</protein>
<evidence type="ECO:0000313" key="3">
    <source>
        <dbReference type="Proteomes" id="UP000799779"/>
    </source>
</evidence>
<organism evidence="2 3">
    <name type="scientific">Amniculicola lignicola CBS 123094</name>
    <dbReference type="NCBI Taxonomy" id="1392246"/>
    <lineage>
        <taxon>Eukaryota</taxon>
        <taxon>Fungi</taxon>
        <taxon>Dikarya</taxon>
        <taxon>Ascomycota</taxon>
        <taxon>Pezizomycotina</taxon>
        <taxon>Dothideomycetes</taxon>
        <taxon>Pleosporomycetidae</taxon>
        <taxon>Pleosporales</taxon>
        <taxon>Amniculicolaceae</taxon>
        <taxon>Amniculicola</taxon>
    </lineage>
</organism>
<dbReference type="PANTHER" id="PTHR14209">
    <property type="entry name" value="ISOAMYL ACETATE-HYDROLYZING ESTERASE 1"/>
    <property type="match status" value="1"/>
</dbReference>
<dbReference type="EMBL" id="ML977638">
    <property type="protein sequence ID" value="KAF1995477.1"/>
    <property type="molecule type" value="Genomic_DNA"/>
</dbReference>
<keyword evidence="2" id="KW-0378">Hydrolase</keyword>
<dbReference type="OrthoDB" id="671439at2759"/>
<dbReference type="CDD" id="cd01838">
    <property type="entry name" value="Isoamyl_acetate_hydrolase_like"/>
    <property type="match status" value="1"/>
</dbReference>
<dbReference type="InterPro" id="IPR013830">
    <property type="entry name" value="SGNH_hydro"/>
</dbReference>
<dbReference type="AlphaFoldDB" id="A0A6A5W2L3"/>
<name>A0A6A5W2L3_9PLEO</name>
<dbReference type="Pfam" id="PF13472">
    <property type="entry name" value="Lipase_GDSL_2"/>
    <property type="match status" value="1"/>
</dbReference>
<dbReference type="GO" id="GO:0016787">
    <property type="term" value="F:hydrolase activity"/>
    <property type="evidence" value="ECO:0007669"/>
    <property type="project" value="UniProtKB-KW"/>
</dbReference>
<dbReference type="InterPro" id="IPR036514">
    <property type="entry name" value="SGNH_hydro_sf"/>
</dbReference>